<protein>
    <recommendedName>
        <fullName evidence="5">Adhesin domain-containing protein</fullName>
    </recommendedName>
</protein>
<reference evidence="3 4" key="1">
    <citation type="submission" date="2016-01" db="EMBL/GenBank/DDBJ databases">
        <title>Use of Whole Genome Sequencing to ascertain that Brevibacterium massiliense (Roux, Raoult 2009) is a later heterotypic synonym of Brevibacterium ravenspurgense (Mages 2008).</title>
        <authorList>
            <person name="Bernier A.-M."/>
            <person name="Burdz T."/>
            <person name="Huynh C."/>
            <person name="Pachecho A.L."/>
            <person name="Wiebe D."/>
            <person name="Bonner C."/>
            <person name="Bernard K."/>
        </authorList>
    </citation>
    <scope>NUCLEOTIDE SEQUENCE [LARGE SCALE GENOMIC DNA]</scope>
    <source>
        <strain evidence="3 4">CCUG56047</strain>
    </source>
</reference>
<dbReference type="PATRIC" id="fig|479117.4.peg.1882"/>
<comment type="caution">
    <text evidence="3">The sequence shown here is derived from an EMBL/GenBank/DDBJ whole genome shotgun (WGS) entry which is preliminary data.</text>
</comment>
<evidence type="ECO:0000313" key="3">
    <source>
        <dbReference type="EMBL" id="KXZ57378.1"/>
    </source>
</evidence>
<feature type="compositionally biased region" description="Low complexity" evidence="1">
    <location>
        <begin position="13"/>
        <end position="38"/>
    </location>
</feature>
<gene>
    <name evidence="3" type="ORF">Bravens_01898</name>
</gene>
<name>A0A150H690_9MICO</name>
<evidence type="ECO:0008006" key="5">
    <source>
        <dbReference type="Google" id="ProtNLM"/>
    </source>
</evidence>
<sequence>MTNQPMPTPRNFNQPNQPAQQPAQPVQPGQHPGQPAPARKSSRIGWKIAIVIAAVLALIVPLGVLAVTMVASASYEHRTQNGAIPEDIDRLEINTNLAEVTVVDSAEIGDRDMPPESQVTGWFDARYRQHKDDSESASPVKVQKSGSTAVVDIKPQNKRGAEVTIGLPKDLAEKLAIDLNLSRGALYVDGKYKDIAASIRGGAVEVEGEAEKLAVDIKGGEADVDGVFDDASFKVQGGEVGAEYLDAKKKVSVNVTAGSADLQLGPNSQPADGVDLRVAAGSASLLVPDPKGMENARDYVIVDDGMANLGDTTISIEAKRVADMSEVGEDVPLRINAGAGDLEIGYWDAGGDYSDEDDLDE</sequence>
<keyword evidence="4" id="KW-1185">Reference proteome</keyword>
<accession>A0A150H690</accession>
<feature type="region of interest" description="Disordered" evidence="1">
    <location>
        <begin position="1"/>
        <end position="40"/>
    </location>
</feature>
<dbReference type="AlphaFoldDB" id="A0A150H690"/>
<dbReference type="Proteomes" id="UP000243589">
    <property type="component" value="Unassembled WGS sequence"/>
</dbReference>
<proteinExistence type="predicted"/>
<keyword evidence="2" id="KW-0812">Transmembrane</keyword>
<feature type="transmembrane region" description="Helical" evidence="2">
    <location>
        <begin position="48"/>
        <end position="71"/>
    </location>
</feature>
<dbReference type="RefSeq" id="WP_062022812.1">
    <property type="nucleotide sequence ID" value="NZ_LQQC01000012.1"/>
</dbReference>
<keyword evidence="2" id="KW-1133">Transmembrane helix</keyword>
<organism evidence="3 4">
    <name type="scientific">Brevibacterium ravenspurgense</name>
    <dbReference type="NCBI Taxonomy" id="479117"/>
    <lineage>
        <taxon>Bacteria</taxon>
        <taxon>Bacillati</taxon>
        <taxon>Actinomycetota</taxon>
        <taxon>Actinomycetes</taxon>
        <taxon>Micrococcales</taxon>
        <taxon>Brevibacteriaceae</taxon>
        <taxon>Brevibacterium</taxon>
    </lineage>
</organism>
<keyword evidence="2" id="KW-0472">Membrane</keyword>
<evidence type="ECO:0000256" key="1">
    <source>
        <dbReference type="SAM" id="MobiDB-lite"/>
    </source>
</evidence>
<evidence type="ECO:0000256" key="2">
    <source>
        <dbReference type="SAM" id="Phobius"/>
    </source>
</evidence>
<evidence type="ECO:0000313" key="4">
    <source>
        <dbReference type="Proteomes" id="UP000243589"/>
    </source>
</evidence>
<dbReference type="EMBL" id="LQQC01000012">
    <property type="protein sequence ID" value="KXZ57378.1"/>
    <property type="molecule type" value="Genomic_DNA"/>
</dbReference>